<proteinExistence type="predicted"/>
<dbReference type="Proteomes" id="UP000499080">
    <property type="component" value="Unassembled WGS sequence"/>
</dbReference>
<dbReference type="OrthoDB" id="6429999at2759"/>
<evidence type="ECO:0000313" key="2">
    <source>
        <dbReference type="Proteomes" id="UP000499080"/>
    </source>
</evidence>
<dbReference type="AlphaFoldDB" id="A0A4Y2AN40"/>
<comment type="caution">
    <text evidence="1">The sequence shown here is derived from an EMBL/GenBank/DDBJ whole genome shotgun (WGS) entry which is preliminary data.</text>
</comment>
<evidence type="ECO:0000313" key="1">
    <source>
        <dbReference type="EMBL" id="GBL80689.1"/>
    </source>
</evidence>
<protein>
    <submittedName>
        <fullName evidence="1">Uncharacterized protein</fullName>
    </submittedName>
</protein>
<accession>A0A4Y2AN40</accession>
<dbReference type="EMBL" id="BGPR01000022">
    <property type="protein sequence ID" value="GBL80689.1"/>
    <property type="molecule type" value="Genomic_DNA"/>
</dbReference>
<sequence>MQACLKSSYLWNGIQRLGLTNMQVHLNGDPSAQQFADNILQLGNGANTPDTQDGCIAMQSIGRIVETQQELKEAVLPNVAQHFIDHSWLCQK</sequence>
<name>A0A4Y2AN40_ARAVE</name>
<gene>
    <name evidence="1" type="ORF">AVEN_225339_1</name>
</gene>
<keyword evidence="2" id="KW-1185">Reference proteome</keyword>
<organism evidence="1 2">
    <name type="scientific">Araneus ventricosus</name>
    <name type="common">Orbweaver spider</name>
    <name type="synonym">Epeira ventricosa</name>
    <dbReference type="NCBI Taxonomy" id="182803"/>
    <lineage>
        <taxon>Eukaryota</taxon>
        <taxon>Metazoa</taxon>
        <taxon>Ecdysozoa</taxon>
        <taxon>Arthropoda</taxon>
        <taxon>Chelicerata</taxon>
        <taxon>Arachnida</taxon>
        <taxon>Araneae</taxon>
        <taxon>Araneomorphae</taxon>
        <taxon>Entelegynae</taxon>
        <taxon>Araneoidea</taxon>
        <taxon>Araneidae</taxon>
        <taxon>Araneus</taxon>
    </lineage>
</organism>
<reference evidence="1 2" key="1">
    <citation type="journal article" date="2019" name="Sci. Rep.">
        <title>Orb-weaving spider Araneus ventricosus genome elucidates the spidroin gene catalogue.</title>
        <authorList>
            <person name="Kono N."/>
            <person name="Nakamura H."/>
            <person name="Ohtoshi R."/>
            <person name="Moran D.A.P."/>
            <person name="Shinohara A."/>
            <person name="Yoshida Y."/>
            <person name="Fujiwara M."/>
            <person name="Mori M."/>
            <person name="Tomita M."/>
            <person name="Arakawa K."/>
        </authorList>
    </citation>
    <scope>NUCLEOTIDE SEQUENCE [LARGE SCALE GENOMIC DNA]</scope>
</reference>